<keyword evidence="1" id="KW-0472">Membrane</keyword>
<feature type="transmembrane region" description="Helical" evidence="1">
    <location>
        <begin position="12"/>
        <end position="34"/>
    </location>
</feature>
<sequence length="160" mass="18397">MSLSIALKNVIMARLLQVVILLFSFMILAIMVRYDDLVIQPVQFSLSIRLELSLMLAIVIAAYIVLSFREFYIFFSMLFGFVVYTAAIIFFPMLRVSVLDVDNMFLIFSSTFIVANLLSLIVIKQRDTRYTIKTPANIGIALVQLLILWQGYHLIEKIVF</sequence>
<evidence type="ECO:0000313" key="2">
    <source>
        <dbReference type="EMBL" id="PIZ98719.1"/>
    </source>
</evidence>
<gene>
    <name evidence="2" type="ORF">COX77_03590</name>
</gene>
<protein>
    <submittedName>
        <fullName evidence="2">Uncharacterized protein</fullName>
    </submittedName>
</protein>
<accession>A0A2M7VE21</accession>
<keyword evidence="1" id="KW-1133">Transmembrane helix</keyword>
<dbReference type="Proteomes" id="UP000230405">
    <property type="component" value="Unassembled WGS sequence"/>
</dbReference>
<evidence type="ECO:0000313" key="3">
    <source>
        <dbReference type="Proteomes" id="UP000230405"/>
    </source>
</evidence>
<reference evidence="3" key="1">
    <citation type="submission" date="2017-09" db="EMBL/GenBank/DDBJ databases">
        <title>Depth-based differentiation of microbial function through sediment-hosted aquifers and enrichment of novel symbionts in the deep terrestrial subsurface.</title>
        <authorList>
            <person name="Probst A.J."/>
            <person name="Ladd B."/>
            <person name="Jarett J.K."/>
            <person name="Geller-Mcgrath D.E."/>
            <person name="Sieber C.M.K."/>
            <person name="Emerson J.B."/>
            <person name="Anantharaman K."/>
            <person name="Thomas B.C."/>
            <person name="Malmstrom R."/>
            <person name="Stieglmeier M."/>
            <person name="Klingl A."/>
            <person name="Woyke T."/>
            <person name="Ryan C.M."/>
            <person name="Banfield J.F."/>
        </authorList>
    </citation>
    <scope>NUCLEOTIDE SEQUENCE [LARGE SCALE GENOMIC DNA]</scope>
</reference>
<feature type="transmembrane region" description="Helical" evidence="1">
    <location>
        <begin position="73"/>
        <end position="93"/>
    </location>
</feature>
<proteinExistence type="predicted"/>
<organism evidence="2 3">
    <name type="scientific">Candidatus Komeilibacteria bacterium CG_4_10_14_0_2_um_filter_37_10</name>
    <dbReference type="NCBI Taxonomy" id="1974470"/>
    <lineage>
        <taxon>Bacteria</taxon>
        <taxon>Candidatus Komeiliibacteriota</taxon>
    </lineage>
</organism>
<feature type="transmembrane region" description="Helical" evidence="1">
    <location>
        <begin position="105"/>
        <end position="123"/>
    </location>
</feature>
<dbReference type="EMBL" id="PFPO01000071">
    <property type="protein sequence ID" value="PIZ98719.1"/>
    <property type="molecule type" value="Genomic_DNA"/>
</dbReference>
<dbReference type="AlphaFoldDB" id="A0A2M7VE21"/>
<feature type="transmembrane region" description="Helical" evidence="1">
    <location>
        <begin position="135"/>
        <end position="155"/>
    </location>
</feature>
<keyword evidence="1" id="KW-0812">Transmembrane</keyword>
<name>A0A2M7VE21_9BACT</name>
<feature type="transmembrane region" description="Helical" evidence="1">
    <location>
        <begin position="46"/>
        <end position="66"/>
    </location>
</feature>
<comment type="caution">
    <text evidence="2">The sequence shown here is derived from an EMBL/GenBank/DDBJ whole genome shotgun (WGS) entry which is preliminary data.</text>
</comment>
<evidence type="ECO:0000256" key="1">
    <source>
        <dbReference type="SAM" id="Phobius"/>
    </source>
</evidence>